<accession>A0ABU3LG61</accession>
<organism evidence="1 2">
    <name type="scientific">Asprobacillus argus</name>
    <dbReference type="NCBI Taxonomy" id="3076534"/>
    <lineage>
        <taxon>Bacteria</taxon>
        <taxon>Pseudomonadati</taxon>
        <taxon>Bacteroidota</taxon>
        <taxon>Flavobacteriia</taxon>
        <taxon>Flavobacteriales</taxon>
        <taxon>Flavobacteriaceae</taxon>
        <taxon>Asprobacillus</taxon>
    </lineage>
</organism>
<dbReference type="PROSITE" id="PS51257">
    <property type="entry name" value="PROKAR_LIPOPROTEIN"/>
    <property type="match status" value="1"/>
</dbReference>
<reference evidence="1 2" key="1">
    <citation type="submission" date="2023-09" db="EMBL/GenBank/DDBJ databases">
        <title>Novel taxa isolated from Blanes Bay.</title>
        <authorList>
            <person name="Rey-Velasco X."/>
            <person name="Lucena T."/>
        </authorList>
    </citation>
    <scope>NUCLEOTIDE SEQUENCE [LARGE SCALE GENOMIC DNA]</scope>
    <source>
        <strain evidence="1 2">S356</strain>
    </source>
</reference>
<evidence type="ECO:0000313" key="1">
    <source>
        <dbReference type="EMBL" id="MDT7832731.1"/>
    </source>
</evidence>
<evidence type="ECO:0008006" key="3">
    <source>
        <dbReference type="Google" id="ProtNLM"/>
    </source>
</evidence>
<name>A0ABU3LG61_9FLAO</name>
<evidence type="ECO:0000313" key="2">
    <source>
        <dbReference type="Proteomes" id="UP001257277"/>
    </source>
</evidence>
<comment type="caution">
    <text evidence="1">The sequence shown here is derived from an EMBL/GenBank/DDBJ whole genome shotgun (WGS) entry which is preliminary data.</text>
</comment>
<gene>
    <name evidence="1" type="ORF">RQM59_10100</name>
</gene>
<dbReference type="RefSeq" id="WP_349241989.1">
    <property type="nucleotide sequence ID" value="NZ_JAVTTO010000003.1"/>
</dbReference>
<dbReference type="EMBL" id="JAVTTO010000003">
    <property type="protein sequence ID" value="MDT7832731.1"/>
    <property type="molecule type" value="Genomic_DNA"/>
</dbReference>
<dbReference type="Proteomes" id="UP001257277">
    <property type="component" value="Unassembled WGS sequence"/>
</dbReference>
<protein>
    <recommendedName>
        <fullName evidence="3">Lipoprotein</fullName>
    </recommendedName>
</protein>
<proteinExistence type="predicted"/>
<keyword evidence="2" id="KW-1185">Reference proteome</keyword>
<sequence>MEKFYRTISICLLLATIGCQSNSSKTDSNNKALANIIAQSNKKTAYELIFSPYIEKINLYNKEKELPSFIVKYPDSLREKESFLNVHNEKDSRRRCYYVILDNSKFKSILDLRESLFNKNDRNENEQLVLDIINHSIKVTEFK</sequence>